<name>A0ABD1QME5_9LAMI</name>
<comment type="caution">
    <text evidence="1">The sequence shown here is derived from an EMBL/GenBank/DDBJ whole genome shotgun (WGS) entry which is preliminary data.</text>
</comment>
<sequence>MGLETVKSEIHRVQNIEKNMVTMIEQFSCLMTKWDAQERDRKGKDFRKNKLSKFTLSSGVFPGCKGRSRKVGNRGEGQWRLDICVRRLEMPIFDGENSNRWVFRKERYFGVNQLSDAEKLEMATLCLDGSALAWYQWEHRRNRLQNWEEFKKLLLHRFRFTQGWTIEEMFLALLTRGIDPRVSPTL</sequence>
<dbReference type="Proteomes" id="UP001604336">
    <property type="component" value="Unassembled WGS sequence"/>
</dbReference>
<organism evidence="1 2">
    <name type="scientific">Abeliophyllum distichum</name>
    <dbReference type="NCBI Taxonomy" id="126358"/>
    <lineage>
        <taxon>Eukaryota</taxon>
        <taxon>Viridiplantae</taxon>
        <taxon>Streptophyta</taxon>
        <taxon>Embryophyta</taxon>
        <taxon>Tracheophyta</taxon>
        <taxon>Spermatophyta</taxon>
        <taxon>Magnoliopsida</taxon>
        <taxon>eudicotyledons</taxon>
        <taxon>Gunneridae</taxon>
        <taxon>Pentapetalae</taxon>
        <taxon>asterids</taxon>
        <taxon>lamiids</taxon>
        <taxon>Lamiales</taxon>
        <taxon>Oleaceae</taxon>
        <taxon>Forsythieae</taxon>
        <taxon>Abeliophyllum</taxon>
    </lineage>
</organism>
<evidence type="ECO:0000313" key="2">
    <source>
        <dbReference type="Proteomes" id="UP001604336"/>
    </source>
</evidence>
<dbReference type="EMBL" id="JBFOLK010000011">
    <property type="protein sequence ID" value="KAL2476111.1"/>
    <property type="molecule type" value="Genomic_DNA"/>
</dbReference>
<protein>
    <submittedName>
        <fullName evidence="1">1-phosphatidylinositol-3-phosphate 5-kinase</fullName>
    </submittedName>
</protein>
<dbReference type="AlphaFoldDB" id="A0ABD1QME5"/>
<accession>A0ABD1QME5</accession>
<reference evidence="2" key="1">
    <citation type="submission" date="2024-07" db="EMBL/GenBank/DDBJ databases">
        <title>Two chromosome-level genome assemblies of Korean endemic species Abeliophyllum distichum and Forsythia ovata (Oleaceae).</title>
        <authorList>
            <person name="Jang H."/>
        </authorList>
    </citation>
    <scope>NUCLEOTIDE SEQUENCE [LARGE SCALE GENOMIC DNA]</scope>
</reference>
<gene>
    <name evidence="1" type="ORF">Adt_36847</name>
</gene>
<proteinExistence type="predicted"/>
<keyword evidence="2" id="KW-1185">Reference proteome</keyword>
<evidence type="ECO:0000313" key="1">
    <source>
        <dbReference type="EMBL" id="KAL2476111.1"/>
    </source>
</evidence>